<dbReference type="AlphaFoldDB" id="A0ABD6B6S7"/>
<keyword evidence="2" id="KW-1185">Reference proteome</keyword>
<comment type="caution">
    <text evidence="1">The sequence shown here is derived from an EMBL/GenBank/DDBJ whole genome shotgun (WGS) entry which is preliminary data.</text>
</comment>
<evidence type="ECO:0000313" key="1">
    <source>
        <dbReference type="EMBL" id="MFD1526504.1"/>
    </source>
</evidence>
<dbReference type="Pfam" id="PF24366">
    <property type="entry name" value="DUF7522"/>
    <property type="match status" value="1"/>
</dbReference>
<proteinExistence type="predicted"/>
<dbReference type="EMBL" id="JBHUDH010000102">
    <property type="protein sequence ID" value="MFD1526504.1"/>
    <property type="molecule type" value="Genomic_DNA"/>
</dbReference>
<dbReference type="InterPro" id="IPR055944">
    <property type="entry name" value="DUF7522"/>
</dbReference>
<name>A0ABD6B6S7_9EURY</name>
<organism evidence="1 2">
    <name type="scientific">Halolamina salina</name>
    <dbReference type="NCBI Taxonomy" id="1220023"/>
    <lineage>
        <taxon>Archaea</taxon>
        <taxon>Methanobacteriati</taxon>
        <taxon>Methanobacteriota</taxon>
        <taxon>Stenosarchaea group</taxon>
        <taxon>Halobacteria</taxon>
        <taxon>Halobacteriales</taxon>
        <taxon>Haloferacaceae</taxon>
    </lineage>
</organism>
<gene>
    <name evidence="1" type="ORF">ACFR9S_09365</name>
</gene>
<accession>A0ABD6B6S7</accession>
<evidence type="ECO:0000313" key="2">
    <source>
        <dbReference type="Proteomes" id="UP001597111"/>
    </source>
</evidence>
<sequence>MGEIDAGTIHAALADRLGTALRGVIRYDSGEFDHSLREDVAAQYSDDEIRAVVDNSIVHQLDAPAVESSFRLGSLEAVVRTFERSWVVRVSDGPKRGCLFSVERDRSVSMAAVQDGIEIVQDELGV</sequence>
<dbReference type="Proteomes" id="UP001597111">
    <property type="component" value="Unassembled WGS sequence"/>
</dbReference>
<dbReference type="RefSeq" id="WP_379732053.1">
    <property type="nucleotide sequence ID" value="NZ_JBHSWZ010000194.1"/>
</dbReference>
<protein>
    <submittedName>
        <fullName evidence="1">Uncharacterized protein</fullName>
    </submittedName>
</protein>
<reference evidence="1 2" key="1">
    <citation type="journal article" date="2019" name="Int. J. Syst. Evol. Microbiol.">
        <title>The Global Catalogue of Microorganisms (GCM) 10K type strain sequencing project: providing services to taxonomists for standard genome sequencing and annotation.</title>
        <authorList>
            <consortium name="The Broad Institute Genomics Platform"/>
            <consortium name="The Broad Institute Genome Sequencing Center for Infectious Disease"/>
            <person name="Wu L."/>
            <person name="Ma J."/>
        </authorList>
    </citation>
    <scope>NUCLEOTIDE SEQUENCE [LARGE SCALE GENOMIC DNA]</scope>
    <source>
        <strain evidence="1 2">CGMCC 1.12285</strain>
    </source>
</reference>